<evidence type="ECO:0000313" key="3">
    <source>
        <dbReference type="Proteomes" id="UP001230504"/>
    </source>
</evidence>
<reference evidence="2" key="1">
    <citation type="submission" date="2021-06" db="EMBL/GenBank/DDBJ databases">
        <title>Comparative genomics, transcriptomics and evolutionary studies reveal genomic signatures of adaptation to plant cell wall in hemibiotrophic fungi.</title>
        <authorList>
            <consortium name="DOE Joint Genome Institute"/>
            <person name="Baroncelli R."/>
            <person name="Diaz J.F."/>
            <person name="Benocci T."/>
            <person name="Peng M."/>
            <person name="Battaglia E."/>
            <person name="Haridas S."/>
            <person name="Andreopoulos W."/>
            <person name="Labutti K."/>
            <person name="Pangilinan J."/>
            <person name="Floch G.L."/>
            <person name="Makela M.R."/>
            <person name="Henrissat B."/>
            <person name="Grigoriev I.V."/>
            <person name="Crouch J.A."/>
            <person name="De Vries R.P."/>
            <person name="Sukno S.A."/>
            <person name="Thon M.R."/>
        </authorList>
    </citation>
    <scope>NUCLEOTIDE SEQUENCE</scope>
    <source>
        <strain evidence="2">CBS 125086</strain>
    </source>
</reference>
<name>A0AAD8PSG1_9PEZI</name>
<dbReference type="EMBL" id="JAHLJV010000067">
    <property type="protein sequence ID" value="KAK1579402.1"/>
    <property type="molecule type" value="Genomic_DNA"/>
</dbReference>
<gene>
    <name evidence="2" type="ORF">LY79DRAFT_564418</name>
</gene>
<feature type="chain" id="PRO_5042105061" evidence="1">
    <location>
        <begin position="21"/>
        <end position="151"/>
    </location>
</feature>
<evidence type="ECO:0000313" key="2">
    <source>
        <dbReference type="EMBL" id="KAK1579402.1"/>
    </source>
</evidence>
<keyword evidence="1" id="KW-0732">Signal</keyword>
<accession>A0AAD8PSG1</accession>
<feature type="signal peptide" evidence="1">
    <location>
        <begin position="1"/>
        <end position="20"/>
    </location>
</feature>
<dbReference type="Proteomes" id="UP001230504">
    <property type="component" value="Unassembled WGS sequence"/>
</dbReference>
<dbReference type="AlphaFoldDB" id="A0AAD8PSG1"/>
<evidence type="ECO:0000256" key="1">
    <source>
        <dbReference type="SAM" id="SignalP"/>
    </source>
</evidence>
<sequence length="151" mass="16673">MTIVTFISQALLLLTRTLEGRERERVLQRAPPHSHFFSLSSFVKVWPPSCRRVARLVGPILPLPPPLLLSGGKVGDGSWWPSLGLFLDSHEEGRGRRGRRGRCRGSVEVLVGWVEVAGQCNGVLSVHVVGCWYVVTLARSSMLDNCDDTKA</sequence>
<comment type="caution">
    <text evidence="2">The sequence shown here is derived from an EMBL/GenBank/DDBJ whole genome shotgun (WGS) entry which is preliminary data.</text>
</comment>
<dbReference type="RefSeq" id="XP_060410537.1">
    <property type="nucleotide sequence ID" value="XM_060558654.1"/>
</dbReference>
<proteinExistence type="predicted"/>
<dbReference type="GeneID" id="85442894"/>
<protein>
    <submittedName>
        <fullName evidence="2">Uncharacterized protein</fullName>
    </submittedName>
</protein>
<keyword evidence="3" id="KW-1185">Reference proteome</keyword>
<organism evidence="2 3">
    <name type="scientific">Colletotrichum navitas</name>
    <dbReference type="NCBI Taxonomy" id="681940"/>
    <lineage>
        <taxon>Eukaryota</taxon>
        <taxon>Fungi</taxon>
        <taxon>Dikarya</taxon>
        <taxon>Ascomycota</taxon>
        <taxon>Pezizomycotina</taxon>
        <taxon>Sordariomycetes</taxon>
        <taxon>Hypocreomycetidae</taxon>
        <taxon>Glomerellales</taxon>
        <taxon>Glomerellaceae</taxon>
        <taxon>Colletotrichum</taxon>
        <taxon>Colletotrichum graminicola species complex</taxon>
    </lineage>
</organism>